<dbReference type="AlphaFoldDB" id="A0A1L9UW41"/>
<organism evidence="2 3">
    <name type="scientific">Aspergillus brasiliensis (strain CBS 101740 / IMI 381727 / IBT 21946)</name>
    <dbReference type="NCBI Taxonomy" id="767769"/>
    <lineage>
        <taxon>Eukaryota</taxon>
        <taxon>Fungi</taxon>
        <taxon>Dikarya</taxon>
        <taxon>Ascomycota</taxon>
        <taxon>Pezizomycotina</taxon>
        <taxon>Eurotiomycetes</taxon>
        <taxon>Eurotiomycetidae</taxon>
        <taxon>Eurotiales</taxon>
        <taxon>Aspergillaceae</taxon>
        <taxon>Aspergillus</taxon>
        <taxon>Aspergillus subgen. Circumdati</taxon>
    </lineage>
</organism>
<feature type="compositionally biased region" description="Basic and acidic residues" evidence="1">
    <location>
        <begin position="433"/>
        <end position="453"/>
    </location>
</feature>
<feature type="compositionally biased region" description="Polar residues" evidence="1">
    <location>
        <begin position="356"/>
        <end position="371"/>
    </location>
</feature>
<name>A0A1L9UW41_ASPBC</name>
<reference evidence="3" key="1">
    <citation type="journal article" date="2017" name="Genome Biol.">
        <title>Comparative genomics reveals high biological diversity and specific adaptations in the industrially and medically important fungal genus Aspergillus.</title>
        <authorList>
            <person name="de Vries R.P."/>
            <person name="Riley R."/>
            <person name="Wiebenga A."/>
            <person name="Aguilar-Osorio G."/>
            <person name="Amillis S."/>
            <person name="Uchima C.A."/>
            <person name="Anderluh G."/>
            <person name="Asadollahi M."/>
            <person name="Askin M."/>
            <person name="Barry K."/>
            <person name="Battaglia E."/>
            <person name="Bayram O."/>
            <person name="Benocci T."/>
            <person name="Braus-Stromeyer S.A."/>
            <person name="Caldana C."/>
            <person name="Canovas D."/>
            <person name="Cerqueira G.C."/>
            <person name="Chen F."/>
            <person name="Chen W."/>
            <person name="Choi C."/>
            <person name="Clum A."/>
            <person name="Dos Santos R.A."/>
            <person name="Damasio A.R."/>
            <person name="Diallinas G."/>
            <person name="Emri T."/>
            <person name="Fekete E."/>
            <person name="Flipphi M."/>
            <person name="Freyberg S."/>
            <person name="Gallo A."/>
            <person name="Gournas C."/>
            <person name="Habgood R."/>
            <person name="Hainaut M."/>
            <person name="Harispe M.L."/>
            <person name="Henrissat B."/>
            <person name="Hilden K.S."/>
            <person name="Hope R."/>
            <person name="Hossain A."/>
            <person name="Karabika E."/>
            <person name="Karaffa L."/>
            <person name="Karanyi Z."/>
            <person name="Krasevec N."/>
            <person name="Kuo A."/>
            <person name="Kusch H."/>
            <person name="LaButti K."/>
            <person name="Lagendijk E.L."/>
            <person name="Lapidus A."/>
            <person name="Levasseur A."/>
            <person name="Lindquist E."/>
            <person name="Lipzen A."/>
            <person name="Logrieco A.F."/>
            <person name="MacCabe A."/>
            <person name="Maekelae M.R."/>
            <person name="Malavazi I."/>
            <person name="Melin P."/>
            <person name="Meyer V."/>
            <person name="Mielnichuk N."/>
            <person name="Miskei M."/>
            <person name="Molnar A.P."/>
            <person name="Mule G."/>
            <person name="Ngan C.Y."/>
            <person name="Orejas M."/>
            <person name="Orosz E."/>
            <person name="Ouedraogo J.P."/>
            <person name="Overkamp K.M."/>
            <person name="Park H.-S."/>
            <person name="Perrone G."/>
            <person name="Piumi F."/>
            <person name="Punt P.J."/>
            <person name="Ram A.F."/>
            <person name="Ramon A."/>
            <person name="Rauscher S."/>
            <person name="Record E."/>
            <person name="Riano-Pachon D.M."/>
            <person name="Robert V."/>
            <person name="Roehrig J."/>
            <person name="Ruller R."/>
            <person name="Salamov A."/>
            <person name="Salih N.S."/>
            <person name="Samson R.A."/>
            <person name="Sandor E."/>
            <person name="Sanguinetti M."/>
            <person name="Schuetze T."/>
            <person name="Sepcic K."/>
            <person name="Shelest E."/>
            <person name="Sherlock G."/>
            <person name="Sophianopoulou V."/>
            <person name="Squina F.M."/>
            <person name="Sun H."/>
            <person name="Susca A."/>
            <person name="Todd R.B."/>
            <person name="Tsang A."/>
            <person name="Unkles S.E."/>
            <person name="van de Wiele N."/>
            <person name="van Rossen-Uffink D."/>
            <person name="Oliveira J.V."/>
            <person name="Vesth T.C."/>
            <person name="Visser J."/>
            <person name="Yu J.-H."/>
            <person name="Zhou M."/>
            <person name="Andersen M.R."/>
            <person name="Archer D.B."/>
            <person name="Baker S.E."/>
            <person name="Benoit I."/>
            <person name="Brakhage A.A."/>
            <person name="Braus G.H."/>
            <person name="Fischer R."/>
            <person name="Frisvad J.C."/>
            <person name="Goldman G.H."/>
            <person name="Houbraken J."/>
            <person name="Oakley B."/>
            <person name="Pocsi I."/>
            <person name="Scazzocchio C."/>
            <person name="Seiboth B."/>
            <person name="vanKuyk P.A."/>
            <person name="Wortman J."/>
            <person name="Dyer P.S."/>
            <person name="Grigoriev I.V."/>
        </authorList>
    </citation>
    <scope>NUCLEOTIDE SEQUENCE [LARGE SCALE GENOMIC DNA]</scope>
    <source>
        <strain evidence="3">CBS 101740 / IMI 381727 / IBT 21946</strain>
    </source>
</reference>
<evidence type="ECO:0000313" key="2">
    <source>
        <dbReference type="EMBL" id="OJJ75861.1"/>
    </source>
</evidence>
<dbReference type="Proteomes" id="UP000184499">
    <property type="component" value="Unassembled WGS sequence"/>
</dbReference>
<dbReference type="STRING" id="767769.A0A1L9UW41"/>
<feature type="compositionally biased region" description="Basic residues" evidence="1">
    <location>
        <begin position="490"/>
        <end position="500"/>
    </location>
</feature>
<feature type="compositionally biased region" description="Basic residues" evidence="1">
    <location>
        <begin position="454"/>
        <end position="466"/>
    </location>
</feature>
<dbReference type="GeneID" id="93569473"/>
<feature type="region of interest" description="Disordered" evidence="1">
    <location>
        <begin position="1"/>
        <end position="106"/>
    </location>
</feature>
<gene>
    <name evidence="2" type="ORF">ASPBRDRAFT_116466</name>
</gene>
<dbReference type="VEuPathDB" id="FungiDB:ASPBRDRAFT_116466"/>
<feature type="compositionally biased region" description="Low complexity" evidence="1">
    <location>
        <begin position="372"/>
        <end position="387"/>
    </location>
</feature>
<evidence type="ECO:0000313" key="3">
    <source>
        <dbReference type="Proteomes" id="UP000184499"/>
    </source>
</evidence>
<protein>
    <submittedName>
        <fullName evidence="2">Uncharacterized protein</fullName>
    </submittedName>
</protein>
<feature type="region of interest" description="Disordered" evidence="1">
    <location>
        <begin position="255"/>
        <end position="500"/>
    </location>
</feature>
<dbReference type="OrthoDB" id="4493237at2759"/>
<dbReference type="EMBL" id="KV878680">
    <property type="protein sequence ID" value="OJJ75861.1"/>
    <property type="molecule type" value="Genomic_DNA"/>
</dbReference>
<dbReference type="RefSeq" id="XP_067483108.1">
    <property type="nucleotide sequence ID" value="XM_067616985.1"/>
</dbReference>
<feature type="compositionally biased region" description="Low complexity" evidence="1">
    <location>
        <begin position="469"/>
        <end position="483"/>
    </location>
</feature>
<feature type="compositionally biased region" description="Polar residues" evidence="1">
    <location>
        <begin position="297"/>
        <end position="308"/>
    </location>
</feature>
<keyword evidence="3" id="KW-1185">Reference proteome</keyword>
<sequence length="500" mass="54356">MYPTTAPLDLDYLNEQLLPRRYESEEEETSESEFGAHDHAFSPIKTAGPFDSDTSADELSNVNSPESPVDKSSFARLLSAYPSGKQSRPVSMDTVKRSSGTTFVPDSYIFDDDDDVIIELPSPSATSPLQSPIFLQPTVYQPPASPLSQLESRSPSPALSESDEETDVLVAEQVKFVEPSAKPNLILISPVTDGSVVEEPEPMSAISAVSADVPDRFPPGQGLYSLNQGTKSQPLLSDKRPDYLAHIKRGSLQLHGKYAKQAPKRADTDPFTMPRALADVPETAQPMTMRSRAMTWNRPQTSADSASNRGPKAGLLRRPPSMQSVGGAGAGAVGGYSLFPSTRRTPAYPSEEFHARSTSVSHSIASSDMSQPPSRTSSPAPYYSSPTFNRHRSGSSYSVSSVPGNISQRPPVRNSIMKSSTASSVYSASSLRSEVESMHSLDPRETVETEVAKTARRKKSFRRSKQPKLESTTTEPLPTTPKSFMGFMLRGRRKSTIQKS</sequence>
<feature type="compositionally biased region" description="Polar residues" evidence="1">
    <location>
        <begin position="146"/>
        <end position="159"/>
    </location>
</feature>
<proteinExistence type="predicted"/>
<accession>A0A1L9UW41</accession>
<feature type="compositionally biased region" description="Low complexity" evidence="1">
    <location>
        <begin position="419"/>
        <end position="432"/>
    </location>
</feature>
<feature type="region of interest" description="Disordered" evidence="1">
    <location>
        <begin position="136"/>
        <end position="165"/>
    </location>
</feature>
<evidence type="ECO:0000256" key="1">
    <source>
        <dbReference type="SAM" id="MobiDB-lite"/>
    </source>
</evidence>
<feature type="compositionally biased region" description="Polar residues" evidence="1">
    <location>
        <begin position="57"/>
        <end position="66"/>
    </location>
</feature>
<dbReference type="OMA" id="MDTVKRS"/>